<keyword evidence="10" id="KW-1185">Reference proteome</keyword>
<evidence type="ECO:0000256" key="3">
    <source>
        <dbReference type="ARBA" id="ARBA00022741"/>
    </source>
</evidence>
<dbReference type="SUPFAM" id="SSF56112">
    <property type="entry name" value="Protein kinase-like (PK-like)"/>
    <property type="match status" value="1"/>
</dbReference>
<dbReference type="GO" id="GO:0005524">
    <property type="term" value="F:ATP binding"/>
    <property type="evidence" value="ECO:0007669"/>
    <property type="project" value="UniProtKB-UniRule"/>
</dbReference>
<dbReference type="InterPro" id="IPR000719">
    <property type="entry name" value="Prot_kinase_dom"/>
</dbReference>
<dbReference type="InterPro" id="IPR001245">
    <property type="entry name" value="Ser-Thr/Tyr_kinase_cat_dom"/>
</dbReference>
<organism evidence="9 10">
    <name type="scientific">Stentor coeruleus</name>
    <dbReference type="NCBI Taxonomy" id="5963"/>
    <lineage>
        <taxon>Eukaryota</taxon>
        <taxon>Sar</taxon>
        <taxon>Alveolata</taxon>
        <taxon>Ciliophora</taxon>
        <taxon>Postciliodesmatophora</taxon>
        <taxon>Heterotrichea</taxon>
        <taxon>Heterotrichida</taxon>
        <taxon>Stentoridae</taxon>
        <taxon>Stentor</taxon>
    </lineage>
</organism>
<gene>
    <name evidence="9" type="ORF">SteCoe_7583</name>
</gene>
<keyword evidence="2" id="KW-0808">Transferase</keyword>
<reference evidence="9 10" key="1">
    <citation type="submission" date="2016-11" db="EMBL/GenBank/DDBJ databases">
        <title>The macronuclear genome of Stentor coeruleus: a giant cell with tiny introns.</title>
        <authorList>
            <person name="Slabodnick M."/>
            <person name="Ruby J.G."/>
            <person name="Reiff S.B."/>
            <person name="Swart E.C."/>
            <person name="Gosai S."/>
            <person name="Prabakaran S."/>
            <person name="Witkowska E."/>
            <person name="Larue G.E."/>
            <person name="Fisher S."/>
            <person name="Freeman R.M."/>
            <person name="Gunawardena J."/>
            <person name="Chu W."/>
            <person name="Stover N.A."/>
            <person name="Gregory B.D."/>
            <person name="Nowacki M."/>
            <person name="Derisi J."/>
            <person name="Roy S.W."/>
            <person name="Marshall W.F."/>
            <person name="Sood P."/>
        </authorList>
    </citation>
    <scope>NUCLEOTIDE SEQUENCE [LARGE SCALE GENOMIC DNA]</scope>
    <source>
        <strain evidence="9">WM001</strain>
    </source>
</reference>
<keyword evidence="1 7" id="KW-0723">Serine/threonine-protein kinase</keyword>
<name>A0A1R2CM58_9CILI</name>
<sequence length="330" mass="37332">MGSACYTKAAVDAEKPDFAVILRSHSTNLREEQLKIRKNLMFHTDGSENTFMDLSTPRSGRAIRWKRGDLIGEGAYAKVYQCMNLKTGELLAVKHFTLSDDPKLIEKVFLNMKKEISLLKQLAHPNIVHYHQTDMSDDMKSIDVLLEFVPGGSLKTILTKYGALEVDVIKNYSKQLLLGLNYLHENQIVHRDLKSANILISSNGILKVSDFGSSRKFEDIEGHISKSLRGSPYWMAPEVVNRQGHSYPADIWSFGCVLLEMASGKPPWSNLSSDSKEVFYLISKDNSYPDIPQTDSMLRSIISLCLIRDPHDRPTTKQLLSMPFFFLEAD</sequence>
<dbReference type="PROSITE" id="PS00107">
    <property type="entry name" value="PROTEIN_KINASE_ATP"/>
    <property type="match status" value="1"/>
</dbReference>
<dbReference type="PROSITE" id="PS00108">
    <property type="entry name" value="PROTEIN_KINASE_ST"/>
    <property type="match status" value="1"/>
</dbReference>
<keyword evidence="5 6" id="KW-0067">ATP-binding</keyword>
<dbReference type="PROSITE" id="PS50011">
    <property type="entry name" value="PROTEIN_KINASE_DOM"/>
    <property type="match status" value="1"/>
</dbReference>
<evidence type="ECO:0000259" key="8">
    <source>
        <dbReference type="PROSITE" id="PS50011"/>
    </source>
</evidence>
<dbReference type="InterPro" id="IPR008271">
    <property type="entry name" value="Ser/Thr_kinase_AS"/>
</dbReference>
<comment type="caution">
    <text evidence="9">The sequence shown here is derived from an EMBL/GenBank/DDBJ whole genome shotgun (WGS) entry which is preliminary data.</text>
</comment>
<protein>
    <recommendedName>
        <fullName evidence="8">Protein kinase domain-containing protein</fullName>
    </recommendedName>
</protein>
<dbReference type="Pfam" id="PF00069">
    <property type="entry name" value="Pkinase"/>
    <property type="match status" value="1"/>
</dbReference>
<dbReference type="PANTHER" id="PTHR11584">
    <property type="entry name" value="SERINE/THREONINE PROTEIN KINASE"/>
    <property type="match status" value="1"/>
</dbReference>
<dbReference type="SMART" id="SM00220">
    <property type="entry name" value="S_TKc"/>
    <property type="match status" value="1"/>
</dbReference>
<dbReference type="PRINTS" id="PR00109">
    <property type="entry name" value="TYRKINASE"/>
</dbReference>
<evidence type="ECO:0000256" key="4">
    <source>
        <dbReference type="ARBA" id="ARBA00022777"/>
    </source>
</evidence>
<keyword evidence="3 6" id="KW-0547">Nucleotide-binding</keyword>
<proteinExistence type="inferred from homology"/>
<dbReference type="GO" id="GO:0004674">
    <property type="term" value="F:protein serine/threonine kinase activity"/>
    <property type="evidence" value="ECO:0007669"/>
    <property type="project" value="UniProtKB-KW"/>
</dbReference>
<evidence type="ECO:0000256" key="1">
    <source>
        <dbReference type="ARBA" id="ARBA00022527"/>
    </source>
</evidence>
<evidence type="ECO:0000256" key="2">
    <source>
        <dbReference type="ARBA" id="ARBA00022679"/>
    </source>
</evidence>
<dbReference type="PANTHER" id="PTHR11584:SF369">
    <property type="entry name" value="MITOGEN-ACTIVATED PROTEIN KINASE KINASE KINASE 19-RELATED"/>
    <property type="match status" value="1"/>
</dbReference>
<dbReference type="EMBL" id="MPUH01000110">
    <property type="protein sequence ID" value="OMJ90098.1"/>
    <property type="molecule type" value="Genomic_DNA"/>
</dbReference>
<evidence type="ECO:0000313" key="9">
    <source>
        <dbReference type="EMBL" id="OMJ90098.1"/>
    </source>
</evidence>
<dbReference type="Gene3D" id="1.10.510.10">
    <property type="entry name" value="Transferase(Phosphotransferase) domain 1"/>
    <property type="match status" value="1"/>
</dbReference>
<dbReference type="CDD" id="cd06606">
    <property type="entry name" value="STKc_MAPKKK"/>
    <property type="match status" value="1"/>
</dbReference>
<keyword evidence="4" id="KW-0418">Kinase</keyword>
<dbReference type="OrthoDB" id="2914378at2759"/>
<dbReference type="InterPro" id="IPR011009">
    <property type="entry name" value="Kinase-like_dom_sf"/>
</dbReference>
<evidence type="ECO:0000256" key="6">
    <source>
        <dbReference type="PROSITE-ProRule" id="PRU10141"/>
    </source>
</evidence>
<dbReference type="InterPro" id="IPR017441">
    <property type="entry name" value="Protein_kinase_ATP_BS"/>
</dbReference>
<feature type="domain" description="Protein kinase" evidence="8">
    <location>
        <begin position="65"/>
        <end position="325"/>
    </location>
</feature>
<comment type="similarity">
    <text evidence="7">Belongs to the protein kinase superfamily.</text>
</comment>
<evidence type="ECO:0000256" key="5">
    <source>
        <dbReference type="ARBA" id="ARBA00022840"/>
    </source>
</evidence>
<evidence type="ECO:0000313" key="10">
    <source>
        <dbReference type="Proteomes" id="UP000187209"/>
    </source>
</evidence>
<dbReference type="AlphaFoldDB" id="A0A1R2CM58"/>
<accession>A0A1R2CM58</accession>
<dbReference type="Proteomes" id="UP000187209">
    <property type="component" value="Unassembled WGS sequence"/>
</dbReference>
<evidence type="ECO:0000256" key="7">
    <source>
        <dbReference type="RuleBase" id="RU000304"/>
    </source>
</evidence>
<feature type="binding site" evidence="6">
    <location>
        <position position="94"/>
    </location>
    <ligand>
        <name>ATP</name>
        <dbReference type="ChEBI" id="CHEBI:30616"/>
    </ligand>
</feature>